<feature type="transmembrane region" description="Helical" evidence="6">
    <location>
        <begin position="46"/>
        <end position="63"/>
    </location>
</feature>
<dbReference type="PROSITE" id="PS00216">
    <property type="entry name" value="SUGAR_TRANSPORT_1"/>
    <property type="match status" value="1"/>
</dbReference>
<keyword evidence="5 6" id="KW-0472">Membrane</keyword>
<dbReference type="AlphaFoldDB" id="A0A3E1YH03"/>
<dbReference type="SUPFAM" id="SSF103473">
    <property type="entry name" value="MFS general substrate transporter"/>
    <property type="match status" value="1"/>
</dbReference>
<feature type="transmembrane region" description="Helical" evidence="6">
    <location>
        <begin position="330"/>
        <end position="349"/>
    </location>
</feature>
<dbReference type="CDD" id="cd17321">
    <property type="entry name" value="MFS_MMR_MDR_like"/>
    <property type="match status" value="1"/>
</dbReference>
<organism evidence="8 9">
    <name type="scientific">Chitinophaga silvatica</name>
    <dbReference type="NCBI Taxonomy" id="2282649"/>
    <lineage>
        <taxon>Bacteria</taxon>
        <taxon>Pseudomonadati</taxon>
        <taxon>Bacteroidota</taxon>
        <taxon>Chitinophagia</taxon>
        <taxon>Chitinophagales</taxon>
        <taxon>Chitinophagaceae</taxon>
        <taxon>Chitinophaga</taxon>
    </lineage>
</organism>
<feature type="transmembrane region" description="Helical" evidence="6">
    <location>
        <begin position="75"/>
        <end position="94"/>
    </location>
</feature>
<dbReference type="GO" id="GO:0016020">
    <property type="term" value="C:membrane"/>
    <property type="evidence" value="ECO:0007669"/>
    <property type="project" value="UniProtKB-SubCell"/>
</dbReference>
<comment type="subcellular location">
    <subcellularLocation>
        <location evidence="1">Membrane</location>
        <topology evidence="1">Multi-pass membrane protein</topology>
    </subcellularLocation>
</comment>
<name>A0A3E1YH03_9BACT</name>
<proteinExistence type="predicted"/>
<dbReference type="InterPro" id="IPR005829">
    <property type="entry name" value="Sugar_transporter_CS"/>
</dbReference>
<dbReference type="PROSITE" id="PS50850">
    <property type="entry name" value="MFS"/>
    <property type="match status" value="1"/>
</dbReference>
<feature type="transmembrane region" description="Helical" evidence="6">
    <location>
        <begin position="391"/>
        <end position="415"/>
    </location>
</feature>
<dbReference type="InterPro" id="IPR011701">
    <property type="entry name" value="MFS"/>
</dbReference>
<accession>A0A3E1YH03</accession>
<feature type="domain" description="Major facilitator superfamily (MFS) profile" evidence="7">
    <location>
        <begin position="9"/>
        <end position="445"/>
    </location>
</feature>
<dbReference type="Gene3D" id="1.20.1720.10">
    <property type="entry name" value="Multidrug resistance protein D"/>
    <property type="match status" value="1"/>
</dbReference>
<keyword evidence="2" id="KW-0813">Transport</keyword>
<evidence type="ECO:0000313" key="9">
    <source>
        <dbReference type="Proteomes" id="UP000260644"/>
    </source>
</evidence>
<dbReference type="GO" id="GO:0022857">
    <property type="term" value="F:transmembrane transporter activity"/>
    <property type="evidence" value="ECO:0007669"/>
    <property type="project" value="InterPro"/>
</dbReference>
<comment type="caution">
    <text evidence="8">The sequence shown here is derived from an EMBL/GenBank/DDBJ whole genome shotgun (WGS) entry which is preliminary data.</text>
</comment>
<evidence type="ECO:0000256" key="6">
    <source>
        <dbReference type="SAM" id="Phobius"/>
    </source>
</evidence>
<feature type="transmembrane region" description="Helical" evidence="6">
    <location>
        <begin position="427"/>
        <end position="444"/>
    </location>
</feature>
<feature type="transmembrane region" description="Helical" evidence="6">
    <location>
        <begin position="300"/>
        <end position="318"/>
    </location>
</feature>
<dbReference type="Gene3D" id="1.20.1250.20">
    <property type="entry name" value="MFS general substrate transporter like domains"/>
    <property type="match status" value="1"/>
</dbReference>
<dbReference type="Pfam" id="PF07690">
    <property type="entry name" value="MFS_1"/>
    <property type="match status" value="1"/>
</dbReference>
<evidence type="ECO:0000259" key="7">
    <source>
        <dbReference type="PROSITE" id="PS50850"/>
    </source>
</evidence>
<evidence type="ECO:0000256" key="5">
    <source>
        <dbReference type="ARBA" id="ARBA00023136"/>
    </source>
</evidence>
<feature type="transmembrane region" description="Helical" evidence="6">
    <location>
        <begin position="355"/>
        <end position="379"/>
    </location>
</feature>
<sequence>MKGINKNLILAIASMGIFVEALDIAIVNLAIPEIEKDFGLTSQSSYQLQSLYILTYGCFLILGGKFSDFFGRKKVFLWGTGIFLFTSLGAGLSHTFNTLLFFRVVQGLGAALLMPAAFSIVTYYFTEPKERSKAIAVFSSFAAIGSASGLSVGGIITSFLGWSWVFLINVPVLIVIIGIAFFMMEDDKESEARFPDIPSGIALVVAMLSLTHITELISDPISNYIGILICLVVVVLSSTYLYSRLKKQSTPLLDLGIFSLTSVRKGNLLFILLGAFFTGYLFLMSFLVQKTFNYSAAQSGFLMMPFNIISVLVARFLLPVIVHKLSSKSIATFGMLGMFTGAICLILAVQLHNLIFLLAGGSFIAGIGMTLCFTGFSVIAMEEVPQEQLGVGGSLTNTAYFIGGGMGLPIFTLFMDKELGVINSKPIIVLAVLALVSIFILNRPRLTLPIFSSKEGSTPH</sequence>
<feature type="transmembrane region" description="Helical" evidence="6">
    <location>
        <begin position="196"/>
        <end position="218"/>
    </location>
</feature>
<evidence type="ECO:0000256" key="2">
    <source>
        <dbReference type="ARBA" id="ARBA00022448"/>
    </source>
</evidence>
<evidence type="ECO:0000313" key="8">
    <source>
        <dbReference type="EMBL" id="RFS26647.1"/>
    </source>
</evidence>
<feature type="transmembrane region" description="Helical" evidence="6">
    <location>
        <begin position="224"/>
        <end position="242"/>
    </location>
</feature>
<keyword evidence="9" id="KW-1185">Reference proteome</keyword>
<evidence type="ECO:0000256" key="1">
    <source>
        <dbReference type="ARBA" id="ARBA00004141"/>
    </source>
</evidence>
<gene>
    <name evidence="8" type="ORF">DVR12_02330</name>
</gene>
<dbReference type="Proteomes" id="UP000260644">
    <property type="component" value="Unassembled WGS sequence"/>
</dbReference>
<dbReference type="InterPro" id="IPR020846">
    <property type="entry name" value="MFS_dom"/>
</dbReference>
<keyword evidence="3 6" id="KW-0812">Transmembrane</keyword>
<reference evidence="8 9" key="1">
    <citation type="submission" date="2018-07" db="EMBL/GenBank/DDBJ databases">
        <title>Chitinophaga K2CV101002-2 sp. nov., isolated from a monsoon evergreen broad-leaved forest soil.</title>
        <authorList>
            <person name="Lv Y."/>
        </authorList>
    </citation>
    <scope>NUCLEOTIDE SEQUENCE [LARGE SCALE GENOMIC DNA]</scope>
    <source>
        <strain evidence="8 9">GDMCC 1.1288</strain>
    </source>
</reference>
<feature type="transmembrane region" description="Helical" evidence="6">
    <location>
        <begin position="268"/>
        <end position="288"/>
    </location>
</feature>
<feature type="transmembrane region" description="Helical" evidence="6">
    <location>
        <begin position="100"/>
        <end position="125"/>
    </location>
</feature>
<keyword evidence="4 6" id="KW-1133">Transmembrane helix</keyword>
<dbReference type="PANTHER" id="PTHR42718:SF9">
    <property type="entry name" value="MAJOR FACILITATOR SUPERFAMILY MULTIDRUG TRANSPORTER MFSC"/>
    <property type="match status" value="1"/>
</dbReference>
<evidence type="ECO:0000256" key="3">
    <source>
        <dbReference type="ARBA" id="ARBA00022692"/>
    </source>
</evidence>
<protein>
    <submittedName>
        <fullName evidence="8">MFS transporter</fullName>
    </submittedName>
</protein>
<dbReference type="PANTHER" id="PTHR42718">
    <property type="entry name" value="MAJOR FACILITATOR SUPERFAMILY MULTIDRUG TRANSPORTER MFSC"/>
    <property type="match status" value="1"/>
</dbReference>
<feature type="transmembrane region" description="Helical" evidence="6">
    <location>
        <begin position="134"/>
        <end position="156"/>
    </location>
</feature>
<dbReference type="PRINTS" id="PR01036">
    <property type="entry name" value="TCRTETB"/>
</dbReference>
<dbReference type="RefSeq" id="WP_116973838.1">
    <property type="nucleotide sequence ID" value="NZ_QPMM01000001.1"/>
</dbReference>
<dbReference type="OrthoDB" id="9807274at2"/>
<evidence type="ECO:0000256" key="4">
    <source>
        <dbReference type="ARBA" id="ARBA00022989"/>
    </source>
</evidence>
<dbReference type="InterPro" id="IPR036259">
    <property type="entry name" value="MFS_trans_sf"/>
</dbReference>
<dbReference type="EMBL" id="QPMM01000001">
    <property type="protein sequence ID" value="RFS26647.1"/>
    <property type="molecule type" value="Genomic_DNA"/>
</dbReference>
<feature type="transmembrane region" description="Helical" evidence="6">
    <location>
        <begin position="162"/>
        <end position="184"/>
    </location>
</feature>
<feature type="transmembrane region" description="Helical" evidence="6">
    <location>
        <begin position="7"/>
        <end position="31"/>
    </location>
</feature>